<feature type="compositionally biased region" description="Low complexity" evidence="1">
    <location>
        <begin position="77"/>
        <end position="92"/>
    </location>
</feature>
<feature type="region of interest" description="Disordered" evidence="1">
    <location>
        <begin position="77"/>
        <end position="96"/>
    </location>
</feature>
<name>A0AA35NNN6_SACUV</name>
<feature type="region of interest" description="Disordered" evidence="1">
    <location>
        <begin position="1"/>
        <end position="64"/>
    </location>
</feature>
<reference evidence="2" key="1">
    <citation type="submission" date="2022-10" db="EMBL/GenBank/DDBJ databases">
        <authorList>
            <person name="Byrne P K."/>
        </authorList>
    </citation>
    <scope>NUCLEOTIDE SEQUENCE</scope>
    <source>
        <strain evidence="2">CBS7001</strain>
    </source>
</reference>
<feature type="region of interest" description="Disordered" evidence="1">
    <location>
        <begin position="158"/>
        <end position="206"/>
    </location>
</feature>
<evidence type="ECO:0000313" key="3">
    <source>
        <dbReference type="Proteomes" id="UP001162090"/>
    </source>
</evidence>
<proteinExistence type="predicted"/>
<feature type="compositionally biased region" description="Polar residues" evidence="1">
    <location>
        <begin position="192"/>
        <end position="206"/>
    </location>
</feature>
<feature type="compositionally biased region" description="Low complexity" evidence="1">
    <location>
        <begin position="167"/>
        <end position="182"/>
    </location>
</feature>
<feature type="compositionally biased region" description="Polar residues" evidence="1">
    <location>
        <begin position="16"/>
        <end position="31"/>
    </location>
</feature>
<protein>
    <recommendedName>
        <fullName evidence="4">YPL229Wp-like protein</fullName>
    </recommendedName>
</protein>
<dbReference type="EMBL" id="OX365927">
    <property type="protein sequence ID" value="CAI4052537.1"/>
    <property type="molecule type" value="Genomic_DNA"/>
</dbReference>
<feature type="compositionally biased region" description="Low complexity" evidence="1">
    <location>
        <begin position="39"/>
        <end position="64"/>
    </location>
</feature>
<accession>A0AA35NNN6</accession>
<evidence type="ECO:0000256" key="1">
    <source>
        <dbReference type="SAM" id="MobiDB-lite"/>
    </source>
</evidence>
<evidence type="ECO:0008006" key="4">
    <source>
        <dbReference type="Google" id="ProtNLM"/>
    </source>
</evidence>
<organism evidence="2 3">
    <name type="scientific">Saccharomyces uvarum</name>
    <name type="common">Yeast</name>
    <name type="synonym">Saccharomyces bayanus var. uvarum</name>
    <dbReference type="NCBI Taxonomy" id="230603"/>
    <lineage>
        <taxon>Eukaryota</taxon>
        <taxon>Fungi</taxon>
        <taxon>Dikarya</taxon>
        <taxon>Ascomycota</taxon>
        <taxon>Saccharomycotina</taxon>
        <taxon>Saccharomycetes</taxon>
        <taxon>Saccharomycetales</taxon>
        <taxon>Saccharomycetaceae</taxon>
        <taxon>Saccharomyces</taxon>
    </lineage>
</organism>
<dbReference type="Proteomes" id="UP001162090">
    <property type="component" value="Chromosome 16"/>
</dbReference>
<dbReference type="AlphaFoldDB" id="A0AA35NNN6"/>
<sequence>MMPYNTPPNIQEPMNFASSNTFNINPDTVSFPNFKYDHLQQQQQQPQPQPQPQQQRAHPLQLQQQQQPITPPLFLAGANANSNPNENANTNNVPPLHFSGSSQNYAVPDIDHSSIIYKNNICKSFKDDLFFCPRSLLSVEEQQACEKMDRLTAEQMSLHQQNAHTGSNPGSLSSSPPTSASSIFNSRPKFNPYTSQSFNPLESVQE</sequence>
<gene>
    <name evidence="2" type="primary">SUVC16G0520</name>
    <name evidence="2" type="ORF">SUVC_16G0520</name>
</gene>
<evidence type="ECO:0000313" key="2">
    <source>
        <dbReference type="EMBL" id="CAI4052537.1"/>
    </source>
</evidence>